<name>A0A2T3ZJX3_TRIA4</name>
<dbReference type="AlphaFoldDB" id="A0A2T3ZJX3"/>
<reference evidence="1 2" key="1">
    <citation type="submission" date="2016-07" db="EMBL/GenBank/DDBJ databases">
        <title>Multiple horizontal gene transfer events from other fungi enriched the ability of initially mycotrophic Trichoderma (Ascomycota) to feed on dead plant biomass.</title>
        <authorList>
            <consortium name="DOE Joint Genome Institute"/>
            <person name="Aerts A."/>
            <person name="Atanasova L."/>
            <person name="Chenthamara K."/>
            <person name="Zhang J."/>
            <person name="Grujic M."/>
            <person name="Henrissat B."/>
            <person name="Kuo A."/>
            <person name="Salamov A."/>
            <person name="Lipzen A."/>
            <person name="Labutti K."/>
            <person name="Barry K."/>
            <person name="Miao Y."/>
            <person name="Rahimi M.J."/>
            <person name="Shen Q."/>
            <person name="Grigoriev I.V."/>
            <person name="Kubicek C.P."/>
            <person name="Druzhinina I.S."/>
        </authorList>
    </citation>
    <scope>NUCLEOTIDE SEQUENCE [LARGE SCALE GENOMIC DNA]</scope>
    <source>
        <strain evidence="1 2">CBS 433.97</strain>
    </source>
</reference>
<gene>
    <name evidence="1" type="ORF">M441DRAFT_306561</name>
</gene>
<proteinExistence type="predicted"/>
<protein>
    <submittedName>
        <fullName evidence="1">Uncharacterized protein</fullName>
    </submittedName>
</protein>
<evidence type="ECO:0000313" key="1">
    <source>
        <dbReference type="EMBL" id="PTB45111.1"/>
    </source>
</evidence>
<dbReference type="EMBL" id="KZ679257">
    <property type="protein sequence ID" value="PTB45111.1"/>
    <property type="molecule type" value="Genomic_DNA"/>
</dbReference>
<accession>A0A2T3ZJX3</accession>
<keyword evidence="2" id="KW-1185">Reference proteome</keyword>
<evidence type="ECO:0000313" key="2">
    <source>
        <dbReference type="Proteomes" id="UP000240493"/>
    </source>
</evidence>
<organism evidence="1 2">
    <name type="scientific">Trichoderma asperellum (strain ATCC 204424 / CBS 433.97 / NBRC 101777)</name>
    <dbReference type="NCBI Taxonomy" id="1042311"/>
    <lineage>
        <taxon>Eukaryota</taxon>
        <taxon>Fungi</taxon>
        <taxon>Dikarya</taxon>
        <taxon>Ascomycota</taxon>
        <taxon>Pezizomycotina</taxon>
        <taxon>Sordariomycetes</taxon>
        <taxon>Hypocreomycetidae</taxon>
        <taxon>Hypocreales</taxon>
        <taxon>Hypocreaceae</taxon>
        <taxon>Trichoderma</taxon>
    </lineage>
</organism>
<sequence length="225" mass="25035">MVRRACANSAQQMFYNIRGYTAQKKKMKEVCKEAGHDGQKGPFIPFLVLYSLLAWHEGKIEDLKKTDNRTASRTPSIGCALSFSCLSHGCHTESEPGDYLHASNGRGIHLSGPRNKIYYSCTSMHAPIAILGERPLEMGGKKKKRRVALTQIGQYREMMGQLVHFWLPLHHASRWSDGAQARFETRRTAGLGFKGRTPGDGYLLCHRLSSVALPFPSSQPCDGAL</sequence>
<dbReference type="Proteomes" id="UP000240493">
    <property type="component" value="Unassembled WGS sequence"/>
</dbReference>